<reference evidence="3 4" key="1">
    <citation type="submission" date="2020-08" db="EMBL/GenBank/DDBJ databases">
        <title>Sequencing the genomes of 1000 actinobacteria strains.</title>
        <authorList>
            <person name="Klenk H.-P."/>
        </authorList>
    </citation>
    <scope>NUCLEOTIDE SEQUENCE [LARGE SCALE GENOMIC DNA]</scope>
    <source>
        <strain evidence="3 4">DSM 43851</strain>
    </source>
</reference>
<dbReference type="InterPro" id="IPR029063">
    <property type="entry name" value="SAM-dependent_MTases_sf"/>
</dbReference>
<dbReference type="GO" id="GO:0032259">
    <property type="term" value="P:methylation"/>
    <property type="evidence" value="ECO:0007669"/>
    <property type="project" value="UniProtKB-KW"/>
</dbReference>
<comment type="caution">
    <text evidence="3">The sequence shown here is derived from an EMBL/GenBank/DDBJ whole genome shotgun (WGS) entry which is preliminary data.</text>
</comment>
<sequence>MALDRLKSTWEKLGRVDPRWAVLTDPDRRHGGWDTDEFLATAAAPIQRVRELTEAAGLSLGDRALDFGCGAGRLSNGLAAHVDTVVGVDIAQSMVDEAVKINRFPDRVSFTSYDGHRLPFDDESFDSVVSLISIQHSPPAVQLACLVEMHRVTRPGGVLVLQIPARPNKPTSLAAEAMRAGIEPLDAPGTVGAGQTVMVRAKITNLSSAVWPAGQLIRLGNHWRAGEEPVRWNDGRTDIPHDIAPGASVEMQVPVAAPDEPGSYVLELDLVQEAVSWFAEAGGTSVRVPVEVVAAPVAAPVVVAPTEESPAEPPAQGRDDGGMEMFGMDQNLVRLLFAHCGSDVVAAVPDDMAGSEWESYTYVIRRGATI</sequence>
<evidence type="ECO:0000256" key="1">
    <source>
        <dbReference type="SAM" id="MobiDB-lite"/>
    </source>
</evidence>
<accession>A0A7W9NK13</accession>
<dbReference type="CDD" id="cd02440">
    <property type="entry name" value="AdoMet_MTases"/>
    <property type="match status" value="1"/>
</dbReference>
<dbReference type="RefSeq" id="WP_184867055.1">
    <property type="nucleotide sequence ID" value="NZ_BAAAWY010000024.1"/>
</dbReference>
<dbReference type="GO" id="GO:0008168">
    <property type="term" value="F:methyltransferase activity"/>
    <property type="evidence" value="ECO:0007669"/>
    <property type="project" value="UniProtKB-KW"/>
</dbReference>
<proteinExistence type="predicted"/>
<evidence type="ECO:0000313" key="3">
    <source>
        <dbReference type="EMBL" id="MBB5895239.1"/>
    </source>
</evidence>
<dbReference type="Proteomes" id="UP000585638">
    <property type="component" value="Unassembled WGS sequence"/>
</dbReference>
<dbReference type="Gene3D" id="2.60.40.10">
    <property type="entry name" value="Immunoglobulins"/>
    <property type="match status" value="1"/>
</dbReference>
<name>A0A7W9NK13_9PSEU</name>
<feature type="domain" description="Methyltransferase" evidence="2">
    <location>
        <begin position="65"/>
        <end position="157"/>
    </location>
</feature>
<dbReference type="InterPro" id="IPR050508">
    <property type="entry name" value="Methyltransf_Superfamily"/>
</dbReference>
<dbReference type="Pfam" id="PF13649">
    <property type="entry name" value="Methyltransf_25"/>
    <property type="match status" value="1"/>
</dbReference>
<dbReference type="Gene3D" id="3.40.50.150">
    <property type="entry name" value="Vaccinia Virus protein VP39"/>
    <property type="match status" value="1"/>
</dbReference>
<keyword evidence="3" id="KW-0489">Methyltransferase</keyword>
<protein>
    <submittedName>
        <fullName evidence="3">SAM-dependent methyltransferase</fullName>
    </submittedName>
</protein>
<dbReference type="InterPro" id="IPR013783">
    <property type="entry name" value="Ig-like_fold"/>
</dbReference>
<organism evidence="3 4">
    <name type="scientific">Kutzneria kofuensis</name>
    <dbReference type="NCBI Taxonomy" id="103725"/>
    <lineage>
        <taxon>Bacteria</taxon>
        <taxon>Bacillati</taxon>
        <taxon>Actinomycetota</taxon>
        <taxon>Actinomycetes</taxon>
        <taxon>Pseudonocardiales</taxon>
        <taxon>Pseudonocardiaceae</taxon>
        <taxon>Kutzneria</taxon>
    </lineage>
</organism>
<dbReference type="PANTHER" id="PTHR42912">
    <property type="entry name" value="METHYLTRANSFERASE"/>
    <property type="match status" value="1"/>
</dbReference>
<dbReference type="GO" id="GO:0005975">
    <property type="term" value="P:carbohydrate metabolic process"/>
    <property type="evidence" value="ECO:0007669"/>
    <property type="project" value="UniProtKB-ARBA"/>
</dbReference>
<keyword evidence="4" id="KW-1185">Reference proteome</keyword>
<gene>
    <name evidence="3" type="ORF">BJ998_006435</name>
</gene>
<dbReference type="PANTHER" id="PTHR42912:SF93">
    <property type="entry name" value="N6-ADENOSINE-METHYLTRANSFERASE TMT1A"/>
    <property type="match status" value="1"/>
</dbReference>
<dbReference type="SUPFAM" id="SSF53335">
    <property type="entry name" value="S-adenosyl-L-methionine-dependent methyltransferases"/>
    <property type="match status" value="1"/>
</dbReference>
<dbReference type="InterPro" id="IPR041698">
    <property type="entry name" value="Methyltransf_25"/>
</dbReference>
<evidence type="ECO:0000259" key="2">
    <source>
        <dbReference type="Pfam" id="PF13649"/>
    </source>
</evidence>
<keyword evidence="3" id="KW-0808">Transferase</keyword>
<dbReference type="EMBL" id="JACHIR010000001">
    <property type="protein sequence ID" value="MBB5895239.1"/>
    <property type="molecule type" value="Genomic_DNA"/>
</dbReference>
<dbReference type="AlphaFoldDB" id="A0A7W9NK13"/>
<evidence type="ECO:0000313" key="4">
    <source>
        <dbReference type="Proteomes" id="UP000585638"/>
    </source>
</evidence>
<feature type="region of interest" description="Disordered" evidence="1">
    <location>
        <begin position="304"/>
        <end position="324"/>
    </location>
</feature>